<evidence type="ECO:0000313" key="2">
    <source>
        <dbReference type="EMBL" id="CAJ0575270.1"/>
    </source>
</evidence>
<keyword evidence="1" id="KW-0812">Transmembrane</keyword>
<keyword evidence="1" id="KW-0472">Membrane</keyword>
<accession>A0AA36CTX2</accession>
<sequence>MKMVSHERLSAAISLFVMIAAGLDEGSEQDGRWWQKLLNDLLSNGQVRAKLLLILEAVLVGSVFLLVLTAAASCLLCVALRVRKGILGEEEVQKRSSSVRHIDF</sequence>
<feature type="non-terminal residue" evidence="2">
    <location>
        <position position="104"/>
    </location>
</feature>
<evidence type="ECO:0000256" key="1">
    <source>
        <dbReference type="SAM" id="Phobius"/>
    </source>
</evidence>
<evidence type="ECO:0008006" key="4">
    <source>
        <dbReference type="Google" id="ProtNLM"/>
    </source>
</evidence>
<dbReference type="Proteomes" id="UP001177023">
    <property type="component" value="Unassembled WGS sequence"/>
</dbReference>
<keyword evidence="3" id="KW-1185">Reference proteome</keyword>
<organism evidence="2 3">
    <name type="scientific">Mesorhabditis spiculigera</name>
    <dbReference type="NCBI Taxonomy" id="96644"/>
    <lineage>
        <taxon>Eukaryota</taxon>
        <taxon>Metazoa</taxon>
        <taxon>Ecdysozoa</taxon>
        <taxon>Nematoda</taxon>
        <taxon>Chromadorea</taxon>
        <taxon>Rhabditida</taxon>
        <taxon>Rhabditina</taxon>
        <taxon>Rhabditomorpha</taxon>
        <taxon>Rhabditoidea</taxon>
        <taxon>Rhabditidae</taxon>
        <taxon>Mesorhabditinae</taxon>
        <taxon>Mesorhabditis</taxon>
    </lineage>
</organism>
<keyword evidence="1" id="KW-1133">Transmembrane helix</keyword>
<dbReference type="EMBL" id="CATQJA010002637">
    <property type="protein sequence ID" value="CAJ0575270.1"/>
    <property type="molecule type" value="Genomic_DNA"/>
</dbReference>
<name>A0AA36CTX2_9BILA</name>
<dbReference type="AlphaFoldDB" id="A0AA36CTX2"/>
<feature type="transmembrane region" description="Helical" evidence="1">
    <location>
        <begin position="50"/>
        <end position="80"/>
    </location>
</feature>
<reference evidence="2" key="1">
    <citation type="submission" date="2023-06" db="EMBL/GenBank/DDBJ databases">
        <authorList>
            <person name="Delattre M."/>
        </authorList>
    </citation>
    <scope>NUCLEOTIDE SEQUENCE</scope>
    <source>
        <strain evidence="2">AF72</strain>
    </source>
</reference>
<protein>
    <recommendedName>
        <fullName evidence="4">Transmembrane protein</fullName>
    </recommendedName>
</protein>
<comment type="caution">
    <text evidence="2">The sequence shown here is derived from an EMBL/GenBank/DDBJ whole genome shotgun (WGS) entry which is preliminary data.</text>
</comment>
<evidence type="ECO:0000313" key="3">
    <source>
        <dbReference type="Proteomes" id="UP001177023"/>
    </source>
</evidence>
<proteinExistence type="predicted"/>
<gene>
    <name evidence="2" type="ORF">MSPICULIGERA_LOCUS13584</name>
</gene>